<dbReference type="InterPro" id="IPR050416">
    <property type="entry name" value="FAD-linked_Oxidoreductase"/>
</dbReference>
<dbReference type="Gene3D" id="3.40.462.20">
    <property type="match status" value="1"/>
</dbReference>
<evidence type="ECO:0000256" key="3">
    <source>
        <dbReference type="ARBA" id="ARBA00022630"/>
    </source>
</evidence>
<dbReference type="OrthoDB" id="9996127at2759"/>
<dbReference type="Pfam" id="PF08031">
    <property type="entry name" value="BBE"/>
    <property type="match status" value="1"/>
</dbReference>
<dbReference type="AlphaFoldDB" id="A0A1Q5Q8X7"/>
<accession>A0A1Q5Q8X7</accession>
<dbReference type="PANTHER" id="PTHR42973:SF39">
    <property type="entry name" value="FAD-BINDING PCMH-TYPE DOMAIN-CONTAINING PROTEIN"/>
    <property type="match status" value="1"/>
</dbReference>
<dbReference type="InterPro" id="IPR016169">
    <property type="entry name" value="FAD-bd_PCMH_sub2"/>
</dbReference>
<comment type="caution">
    <text evidence="7">The sequence shown here is derived from an EMBL/GenBank/DDBJ whole genome shotgun (WGS) entry which is preliminary data.</text>
</comment>
<dbReference type="InterPro" id="IPR016166">
    <property type="entry name" value="FAD-bd_PCMH"/>
</dbReference>
<feature type="domain" description="FAD-binding PCMH-type" evidence="6">
    <location>
        <begin position="71"/>
        <end position="247"/>
    </location>
</feature>
<evidence type="ECO:0000256" key="2">
    <source>
        <dbReference type="ARBA" id="ARBA00005466"/>
    </source>
</evidence>
<organism evidence="7 8">
    <name type="scientific">Talaromyces atroroseus</name>
    <dbReference type="NCBI Taxonomy" id="1441469"/>
    <lineage>
        <taxon>Eukaryota</taxon>
        <taxon>Fungi</taxon>
        <taxon>Dikarya</taxon>
        <taxon>Ascomycota</taxon>
        <taxon>Pezizomycotina</taxon>
        <taxon>Eurotiomycetes</taxon>
        <taxon>Eurotiomycetidae</taxon>
        <taxon>Eurotiales</taxon>
        <taxon>Trichocomaceae</taxon>
        <taxon>Talaromyces</taxon>
        <taxon>Talaromyces sect. Trachyspermi</taxon>
    </lineage>
</organism>
<reference evidence="7 8" key="1">
    <citation type="submission" date="2015-06" db="EMBL/GenBank/DDBJ databases">
        <title>Talaromyces atroroseus IBT 11181 draft genome.</title>
        <authorList>
            <person name="Rasmussen K.B."/>
            <person name="Rasmussen S."/>
            <person name="Petersen B."/>
            <person name="Sicheritz-Ponten T."/>
            <person name="Mortensen U.H."/>
            <person name="Thrane U."/>
        </authorList>
    </citation>
    <scope>NUCLEOTIDE SEQUENCE [LARGE SCALE GENOMIC DNA]</scope>
    <source>
        <strain evidence="7 8">IBT 11181</strain>
    </source>
</reference>
<evidence type="ECO:0000256" key="1">
    <source>
        <dbReference type="ARBA" id="ARBA00001974"/>
    </source>
</evidence>
<proteinExistence type="inferred from homology"/>
<gene>
    <name evidence="7" type="ORF">UA08_04007</name>
</gene>
<dbReference type="GeneID" id="31003762"/>
<name>A0A1Q5Q8X7_TALAT</name>
<dbReference type="PROSITE" id="PS51387">
    <property type="entry name" value="FAD_PCMH"/>
    <property type="match status" value="1"/>
</dbReference>
<dbReference type="GO" id="GO:0071949">
    <property type="term" value="F:FAD binding"/>
    <property type="evidence" value="ECO:0007669"/>
    <property type="project" value="InterPro"/>
</dbReference>
<evidence type="ECO:0000256" key="5">
    <source>
        <dbReference type="ARBA" id="ARBA00023002"/>
    </source>
</evidence>
<evidence type="ECO:0000313" key="8">
    <source>
        <dbReference type="Proteomes" id="UP000214365"/>
    </source>
</evidence>
<dbReference type="InterPro" id="IPR036318">
    <property type="entry name" value="FAD-bd_PCMH-like_sf"/>
</dbReference>
<evidence type="ECO:0000259" key="6">
    <source>
        <dbReference type="PROSITE" id="PS51387"/>
    </source>
</evidence>
<dbReference type="RefSeq" id="XP_020120531.1">
    <property type="nucleotide sequence ID" value="XM_020266800.1"/>
</dbReference>
<sequence length="450" mass="48956">MIVLSASTGSSFYSEKTDYDGIVCSCLASVDTCIDELRFVTDFCYHRAWTQAVRISDNFGNASAYPRWSEYDAPSPGVIVNVVTEQDVAVTTQYCLRESIPFLAQNGAHGWASTFNLTQDGILINLHGLNSVTFNDNKIQVTIGGGALISDVITAASANGALGAILGGSYGNLMGLYGFGVDNVDDDSDLFWAFRGAGANFGIVTSATMKSYPVAPSGQLAWYGELIYTADKVEAVVQAIDRLTLTPNMNIFLYFLTSGAPDYTPLFVITPFYYGTEADGREAFASILQLGPSNDTTSEGNYTNWNDGAAGFCTKGGYKPAYTVGLTRMVASAWKDVWDEYVTWVSQNGTGDSIVLMEAYSLFTARSVAANSSSYPWRDVVNFNAVPIPWYYEESLQSAALAWGEKYINFAHGDESLPIIYGDSHDRLRRIKAEADPANVFDQYFDIGGD</sequence>
<dbReference type="EMBL" id="LFMY01000005">
    <property type="protein sequence ID" value="OKL60410.1"/>
    <property type="molecule type" value="Genomic_DNA"/>
</dbReference>
<dbReference type="Proteomes" id="UP000214365">
    <property type="component" value="Unassembled WGS sequence"/>
</dbReference>
<dbReference type="GO" id="GO:0016491">
    <property type="term" value="F:oxidoreductase activity"/>
    <property type="evidence" value="ECO:0007669"/>
    <property type="project" value="UniProtKB-KW"/>
</dbReference>
<dbReference type="Pfam" id="PF01565">
    <property type="entry name" value="FAD_binding_4"/>
    <property type="match status" value="1"/>
</dbReference>
<evidence type="ECO:0000313" key="7">
    <source>
        <dbReference type="EMBL" id="OKL60410.1"/>
    </source>
</evidence>
<evidence type="ECO:0000256" key="4">
    <source>
        <dbReference type="ARBA" id="ARBA00022827"/>
    </source>
</evidence>
<dbReference type="InterPro" id="IPR006094">
    <property type="entry name" value="Oxid_FAD_bind_N"/>
</dbReference>
<keyword evidence="5" id="KW-0560">Oxidoreductase</keyword>
<dbReference type="PANTHER" id="PTHR42973">
    <property type="entry name" value="BINDING OXIDOREDUCTASE, PUTATIVE (AFU_ORTHOLOGUE AFUA_1G17690)-RELATED"/>
    <property type="match status" value="1"/>
</dbReference>
<dbReference type="SUPFAM" id="SSF56176">
    <property type="entry name" value="FAD-binding/transporter-associated domain-like"/>
    <property type="match status" value="1"/>
</dbReference>
<comment type="cofactor">
    <cofactor evidence="1">
        <name>FAD</name>
        <dbReference type="ChEBI" id="CHEBI:57692"/>
    </cofactor>
</comment>
<keyword evidence="3" id="KW-0285">Flavoprotein</keyword>
<protein>
    <recommendedName>
        <fullName evidence="6">FAD-binding PCMH-type domain-containing protein</fullName>
    </recommendedName>
</protein>
<dbReference type="STRING" id="1441469.A0A1Q5Q8X7"/>
<dbReference type="InterPro" id="IPR012951">
    <property type="entry name" value="BBE"/>
</dbReference>
<keyword evidence="8" id="KW-1185">Reference proteome</keyword>
<keyword evidence="4" id="KW-0274">FAD</keyword>
<comment type="similarity">
    <text evidence="2">Belongs to the oxygen-dependent FAD-linked oxidoreductase family.</text>
</comment>
<dbReference type="Gene3D" id="3.30.465.10">
    <property type="match status" value="2"/>
</dbReference>